<feature type="site" description="Catalytically relevant" evidence="6">
    <location>
        <position position="112"/>
    </location>
</feature>
<evidence type="ECO:0000256" key="2">
    <source>
        <dbReference type="ARBA" id="ARBA00022737"/>
    </source>
</evidence>
<dbReference type="KEGG" id="fln:FLA_5782"/>
<evidence type="ECO:0000313" key="10">
    <source>
        <dbReference type="EMBL" id="SIS78021.1"/>
    </source>
</evidence>
<proteinExistence type="inferred from homology"/>
<dbReference type="InterPro" id="IPR035474">
    <property type="entry name" value="SIS_Kpsf"/>
</dbReference>
<feature type="domain" description="SIS" evidence="9">
    <location>
        <begin position="42"/>
        <end position="185"/>
    </location>
</feature>
<dbReference type="CDD" id="cd05014">
    <property type="entry name" value="SIS_Kpsf"/>
    <property type="match status" value="1"/>
</dbReference>
<feature type="domain" description="CBS" evidence="8">
    <location>
        <begin position="210"/>
        <end position="268"/>
    </location>
</feature>
<protein>
    <submittedName>
        <fullName evidence="10">Arabinose-5-phosphate isomerase</fullName>
    </submittedName>
</protein>
<dbReference type="PANTHER" id="PTHR42745:SF1">
    <property type="entry name" value="ARABINOSE 5-PHOSPHATE ISOMERASE KDSD"/>
    <property type="match status" value="1"/>
</dbReference>
<keyword evidence="11" id="KW-1185">Reference proteome</keyword>
<keyword evidence="5" id="KW-0479">Metal-binding</keyword>
<feature type="site" description="Catalytically relevant" evidence="6">
    <location>
        <position position="60"/>
    </location>
</feature>
<dbReference type="GO" id="GO:0005975">
    <property type="term" value="P:carbohydrate metabolic process"/>
    <property type="evidence" value="ECO:0007669"/>
    <property type="project" value="InterPro"/>
</dbReference>
<dbReference type="AlphaFoldDB" id="A0A173MQK4"/>
<dbReference type="Pfam" id="PF00571">
    <property type="entry name" value="CBS"/>
    <property type="match status" value="2"/>
</dbReference>
<dbReference type="STRING" id="477680.SAMN05421788_1011163"/>
<keyword evidence="10" id="KW-0413">Isomerase</keyword>
<reference evidence="11" key="1">
    <citation type="submission" date="2017-01" db="EMBL/GenBank/DDBJ databases">
        <authorList>
            <person name="Varghese N."/>
            <person name="Submissions S."/>
        </authorList>
    </citation>
    <scope>NUCLEOTIDE SEQUENCE [LARGE SCALE GENOMIC DNA]</scope>
    <source>
        <strain evidence="11">DSM 21054</strain>
    </source>
</reference>
<gene>
    <name evidence="10" type="ORF">SAMN05421788_1011163</name>
</gene>
<dbReference type="PROSITE" id="PS51464">
    <property type="entry name" value="SIS"/>
    <property type="match status" value="1"/>
</dbReference>
<dbReference type="GO" id="GO:0019146">
    <property type="term" value="F:arabinose-5-phosphate isomerase activity"/>
    <property type="evidence" value="ECO:0007669"/>
    <property type="project" value="UniProtKB-ARBA"/>
</dbReference>
<dbReference type="InterPro" id="IPR000644">
    <property type="entry name" value="CBS_dom"/>
</dbReference>
<dbReference type="InterPro" id="IPR046348">
    <property type="entry name" value="SIS_dom_sf"/>
</dbReference>
<dbReference type="SUPFAM" id="SSF53697">
    <property type="entry name" value="SIS domain"/>
    <property type="match status" value="1"/>
</dbReference>
<dbReference type="GO" id="GO:0046872">
    <property type="term" value="F:metal ion binding"/>
    <property type="evidence" value="ECO:0007669"/>
    <property type="project" value="UniProtKB-KW"/>
</dbReference>
<dbReference type="InterPro" id="IPR004800">
    <property type="entry name" value="KdsD/KpsF-type"/>
</dbReference>
<evidence type="ECO:0000256" key="5">
    <source>
        <dbReference type="PIRSR" id="PIRSR004692-2"/>
    </source>
</evidence>
<dbReference type="FunFam" id="3.40.50.10490:FF:000011">
    <property type="entry name" value="Arabinose 5-phosphate isomerase"/>
    <property type="match status" value="1"/>
</dbReference>
<dbReference type="InterPro" id="IPR046342">
    <property type="entry name" value="CBS_dom_sf"/>
</dbReference>
<evidence type="ECO:0000313" key="11">
    <source>
        <dbReference type="Proteomes" id="UP000186917"/>
    </source>
</evidence>
<dbReference type="PIRSF" id="PIRSF004692">
    <property type="entry name" value="KdsD_KpsF"/>
    <property type="match status" value="1"/>
</dbReference>
<dbReference type="PANTHER" id="PTHR42745">
    <property type="match status" value="1"/>
</dbReference>
<dbReference type="Gene3D" id="3.10.580.10">
    <property type="entry name" value="CBS-domain"/>
    <property type="match status" value="1"/>
</dbReference>
<feature type="site" description="Catalytically relevant" evidence="6">
    <location>
        <position position="194"/>
    </location>
</feature>
<sequence length="329" mass="35530">MLKFTFGGMNVEILHTALKTIQLEAESISGLANFIDKSFEKALESIHQSKGRVVISGIGKSAIVGQKIVATLNSTGTPALFMHAADAIHGDLGMIQQDDVVIVISKSGESPEVKVLVPLIKNFGNILIGMVGNTDSFLARESDIILNTTVNQEACPNNLAPTCSTTAQMVMGDTLAVCLMKMNGFTGRDFAKYHPGGNLGKRLYLRVSDLYPQNAQPAVLPSATLKEIIVVISKSRLGTTAVVNEAEQLVGIITDGDVRRMLETTDDISKVQASDIFNKNPKTIEPDTLAVDALETLRKFDISQLMVVDTHGKYMGVLHLHDLVREGII</sequence>
<keyword evidence="3 7" id="KW-0129">CBS domain</keyword>
<dbReference type="CDD" id="cd04604">
    <property type="entry name" value="CBS_pair_SIS_assoc"/>
    <property type="match status" value="1"/>
</dbReference>
<evidence type="ECO:0000256" key="3">
    <source>
        <dbReference type="ARBA" id="ARBA00023122"/>
    </source>
</evidence>
<dbReference type="PROSITE" id="PS51371">
    <property type="entry name" value="CBS"/>
    <property type="match status" value="2"/>
</dbReference>
<dbReference type="InterPro" id="IPR001347">
    <property type="entry name" value="SIS_dom"/>
</dbReference>
<organism evidence="10 11">
    <name type="scientific">Filimonas lacunae</name>
    <dbReference type="NCBI Taxonomy" id="477680"/>
    <lineage>
        <taxon>Bacteria</taxon>
        <taxon>Pseudomonadati</taxon>
        <taxon>Bacteroidota</taxon>
        <taxon>Chitinophagia</taxon>
        <taxon>Chitinophagales</taxon>
        <taxon>Chitinophagaceae</taxon>
        <taxon>Filimonas</taxon>
    </lineage>
</organism>
<comment type="similarity">
    <text evidence="1 4">Belongs to the SIS family. GutQ/KpsF subfamily.</text>
</comment>
<evidence type="ECO:0000256" key="1">
    <source>
        <dbReference type="ARBA" id="ARBA00008165"/>
    </source>
</evidence>
<evidence type="ECO:0000259" key="8">
    <source>
        <dbReference type="PROSITE" id="PS51371"/>
    </source>
</evidence>
<keyword evidence="5" id="KW-0862">Zinc</keyword>
<name>A0A173MQK4_9BACT</name>
<dbReference type="InterPro" id="IPR050986">
    <property type="entry name" value="GutQ/KpsF_isomerases"/>
</dbReference>
<dbReference type="Gene3D" id="3.40.50.10490">
    <property type="entry name" value="Glucose-6-phosphate isomerase like protein, domain 1"/>
    <property type="match status" value="1"/>
</dbReference>
<dbReference type="GO" id="GO:0097367">
    <property type="term" value="F:carbohydrate derivative binding"/>
    <property type="evidence" value="ECO:0007669"/>
    <property type="project" value="InterPro"/>
</dbReference>
<feature type="binding site" evidence="5">
    <location>
        <position position="83"/>
    </location>
    <ligand>
        <name>Zn(2+)</name>
        <dbReference type="ChEBI" id="CHEBI:29105"/>
    </ligand>
</feature>
<dbReference type="EMBL" id="FTOR01000001">
    <property type="protein sequence ID" value="SIS78021.1"/>
    <property type="molecule type" value="Genomic_DNA"/>
</dbReference>
<feature type="site" description="Catalytically relevant" evidence="6">
    <location>
        <position position="153"/>
    </location>
</feature>
<evidence type="ECO:0000256" key="7">
    <source>
        <dbReference type="PROSITE-ProRule" id="PRU00703"/>
    </source>
</evidence>
<dbReference type="SMART" id="SM00116">
    <property type="entry name" value="CBS"/>
    <property type="match status" value="2"/>
</dbReference>
<feature type="domain" description="CBS" evidence="8">
    <location>
        <begin position="277"/>
        <end position="329"/>
    </location>
</feature>
<dbReference type="NCBIfam" id="TIGR00393">
    <property type="entry name" value="kpsF"/>
    <property type="match status" value="1"/>
</dbReference>
<evidence type="ECO:0000259" key="9">
    <source>
        <dbReference type="PROSITE" id="PS51464"/>
    </source>
</evidence>
<accession>A0A173MQK4</accession>
<dbReference type="GO" id="GO:1901135">
    <property type="term" value="P:carbohydrate derivative metabolic process"/>
    <property type="evidence" value="ECO:0007669"/>
    <property type="project" value="InterPro"/>
</dbReference>
<keyword evidence="2" id="KW-0677">Repeat</keyword>
<evidence type="ECO:0000256" key="6">
    <source>
        <dbReference type="PIRSR" id="PIRSR004692-3"/>
    </source>
</evidence>
<dbReference type="Proteomes" id="UP000186917">
    <property type="component" value="Unassembled WGS sequence"/>
</dbReference>
<dbReference type="Pfam" id="PF01380">
    <property type="entry name" value="SIS"/>
    <property type="match status" value="1"/>
</dbReference>
<evidence type="ECO:0000256" key="4">
    <source>
        <dbReference type="PIRNR" id="PIRNR004692"/>
    </source>
</evidence>